<comment type="caution">
    <text evidence="5">The sequence shown here is derived from an EMBL/GenBank/DDBJ whole genome shotgun (WGS) entry which is preliminary data.</text>
</comment>
<dbReference type="Pfam" id="PF17853">
    <property type="entry name" value="GGDEF_2"/>
    <property type="match status" value="1"/>
</dbReference>
<dbReference type="RefSeq" id="WP_407884432.1">
    <property type="nucleotide sequence ID" value="NZ_BQXO01000005.1"/>
</dbReference>
<dbReference type="InterPro" id="IPR051448">
    <property type="entry name" value="CdaR-like_regulators"/>
</dbReference>
<gene>
    <name evidence="5" type="ORF">JCM31185_16420</name>
</gene>
<dbReference type="Proteomes" id="UP001628078">
    <property type="component" value="Unassembled WGS sequence"/>
</dbReference>
<name>A0ABQ5JQ28_9LACO</name>
<organism evidence="5 6">
    <name type="scientific">Furfurilactobacillus curtus</name>
    <dbReference type="NCBI Taxonomy" id="1746200"/>
    <lineage>
        <taxon>Bacteria</taxon>
        <taxon>Bacillati</taxon>
        <taxon>Bacillota</taxon>
        <taxon>Bacilli</taxon>
        <taxon>Lactobacillales</taxon>
        <taxon>Lactobacillaceae</taxon>
        <taxon>Furfurilactobacillus</taxon>
    </lineage>
</organism>
<accession>A0ABQ5JQ28</accession>
<keyword evidence="6" id="KW-1185">Reference proteome</keyword>
<feature type="domain" description="PucR C-terminal helix-turn-helix" evidence="3">
    <location>
        <begin position="282"/>
        <end position="338"/>
    </location>
</feature>
<evidence type="ECO:0000259" key="3">
    <source>
        <dbReference type="Pfam" id="PF13556"/>
    </source>
</evidence>
<feature type="domain" description="Putative sugar diacid recognition" evidence="2">
    <location>
        <begin position="35"/>
        <end position="124"/>
    </location>
</feature>
<evidence type="ECO:0000256" key="1">
    <source>
        <dbReference type="ARBA" id="ARBA00006754"/>
    </source>
</evidence>
<reference evidence="5 6" key="1">
    <citation type="submission" date="2022-03" db="EMBL/GenBank/DDBJ databases">
        <title>Draft genome sequence of Furfurilactobacillus curtus JCM 31185.</title>
        <authorList>
            <person name="Suzuki S."/>
            <person name="Endo A."/>
            <person name="Kajikawa A."/>
        </authorList>
    </citation>
    <scope>NUCLEOTIDE SEQUENCE [LARGE SCALE GENOMIC DNA]</scope>
    <source>
        <strain evidence="5 6">JCM 31185</strain>
    </source>
</reference>
<dbReference type="InterPro" id="IPR042070">
    <property type="entry name" value="PucR_C-HTH_sf"/>
</dbReference>
<dbReference type="InterPro" id="IPR041522">
    <property type="entry name" value="CdaR_GGDEF"/>
</dbReference>
<dbReference type="Pfam" id="PF05651">
    <property type="entry name" value="Diacid_rec"/>
    <property type="match status" value="1"/>
</dbReference>
<dbReference type="Gene3D" id="1.10.10.2840">
    <property type="entry name" value="PucR C-terminal helix-turn-helix domain"/>
    <property type="match status" value="1"/>
</dbReference>
<protein>
    <submittedName>
        <fullName evidence="5">Transcriptional regulator</fullName>
    </submittedName>
</protein>
<dbReference type="PANTHER" id="PTHR33744">
    <property type="entry name" value="CARBOHYDRATE DIACID REGULATOR"/>
    <property type="match status" value="1"/>
</dbReference>
<evidence type="ECO:0000259" key="2">
    <source>
        <dbReference type="Pfam" id="PF05651"/>
    </source>
</evidence>
<dbReference type="Pfam" id="PF13556">
    <property type="entry name" value="HTH_30"/>
    <property type="match status" value="1"/>
</dbReference>
<dbReference type="PANTHER" id="PTHR33744:SF15">
    <property type="entry name" value="CARBOHYDRATE DIACID REGULATOR"/>
    <property type="match status" value="1"/>
</dbReference>
<dbReference type="InterPro" id="IPR025736">
    <property type="entry name" value="PucR_C-HTH_dom"/>
</dbReference>
<evidence type="ECO:0000259" key="4">
    <source>
        <dbReference type="Pfam" id="PF17853"/>
    </source>
</evidence>
<evidence type="ECO:0000313" key="5">
    <source>
        <dbReference type="EMBL" id="GKT06355.1"/>
    </source>
</evidence>
<comment type="similarity">
    <text evidence="1">Belongs to the CdaR family.</text>
</comment>
<dbReference type="InterPro" id="IPR008599">
    <property type="entry name" value="Diacid_rec"/>
</dbReference>
<proteinExistence type="inferred from homology"/>
<dbReference type="EMBL" id="BQXO01000005">
    <property type="protein sequence ID" value="GKT06355.1"/>
    <property type="molecule type" value="Genomic_DNA"/>
</dbReference>
<sequence length="351" mass="40702">MLKLAGDSLTRLIKTIQIDLPYELQLFDHDGKNLRTRKRNSAAVEAITTKTTTVDDWDAAKMGVIAPVRVNINVGAVEVMGEPTVVAPFVRIIVDSFEFLVQSEIEHRQQQIDSEERSIFYHQWLLLSSLDDADQHFLDTARKLKIDLSRKYQVALIRIPNDEHQRQELAAVLAHSTLSYLTFTHLEYIIFTDDLRELDEILKQVRHHEQWQMGVGNVRQSLHDSLHEAMRTILIAKYLHYTDMYFYQQLVEVDELMQSNVDVSEITDAMIALAAVNNGQVLLQTFWTFTQLNGDNSLTAKTLHIHRNTLRYRLDKFSDAINVDPRNLSEYPRVYIAYLKYIRQSFIGNLI</sequence>
<feature type="domain" description="CdaR GGDEF-like" evidence="4">
    <location>
        <begin position="133"/>
        <end position="233"/>
    </location>
</feature>
<evidence type="ECO:0000313" key="6">
    <source>
        <dbReference type="Proteomes" id="UP001628078"/>
    </source>
</evidence>